<feature type="transmembrane region" description="Helical" evidence="7">
    <location>
        <begin position="148"/>
        <end position="165"/>
    </location>
</feature>
<dbReference type="PANTHER" id="PTHR30506">
    <property type="entry name" value="INNER MEMBRANE PROTEIN"/>
    <property type="match status" value="1"/>
</dbReference>
<feature type="transmembrane region" description="Helical" evidence="7">
    <location>
        <begin position="58"/>
        <end position="79"/>
    </location>
</feature>
<name>A0ABW2QY89_9NEIS</name>
<dbReference type="InterPro" id="IPR005115">
    <property type="entry name" value="Gly_transporter"/>
</dbReference>
<gene>
    <name evidence="9" type="ORF">ACFQNF_08610</name>
</gene>
<feature type="domain" description="Glycine transporter" evidence="8">
    <location>
        <begin position="91"/>
        <end position="164"/>
    </location>
</feature>
<evidence type="ECO:0000256" key="4">
    <source>
        <dbReference type="ARBA" id="ARBA00022692"/>
    </source>
</evidence>
<proteinExistence type="inferred from homology"/>
<feature type="transmembrane region" description="Helical" evidence="7">
    <location>
        <begin position="115"/>
        <end position="136"/>
    </location>
</feature>
<protein>
    <submittedName>
        <fullName evidence="9">Trimeric intracellular cation channel family protein</fullName>
    </submittedName>
</protein>
<dbReference type="Proteomes" id="UP001596473">
    <property type="component" value="Unassembled WGS sequence"/>
</dbReference>
<dbReference type="EMBL" id="JBHTBQ010000014">
    <property type="protein sequence ID" value="MFC7419945.1"/>
    <property type="molecule type" value="Genomic_DNA"/>
</dbReference>
<comment type="subcellular location">
    <subcellularLocation>
        <location evidence="1">Cell membrane</location>
        <topology evidence="1">Multi-pass membrane protein</topology>
    </subcellularLocation>
</comment>
<comment type="similarity">
    <text evidence="2">Belongs to the UPF0126 family.</text>
</comment>
<evidence type="ECO:0000256" key="5">
    <source>
        <dbReference type="ARBA" id="ARBA00022989"/>
    </source>
</evidence>
<comment type="caution">
    <text evidence="9">The sequence shown here is derived from an EMBL/GenBank/DDBJ whole genome shotgun (WGS) entry which is preliminary data.</text>
</comment>
<reference evidence="10" key="1">
    <citation type="journal article" date="2019" name="Int. J. Syst. Evol. Microbiol.">
        <title>The Global Catalogue of Microorganisms (GCM) 10K type strain sequencing project: providing services to taxonomists for standard genome sequencing and annotation.</title>
        <authorList>
            <consortium name="The Broad Institute Genomics Platform"/>
            <consortium name="The Broad Institute Genome Sequencing Center for Infectious Disease"/>
            <person name="Wu L."/>
            <person name="Ma J."/>
        </authorList>
    </citation>
    <scope>NUCLEOTIDE SEQUENCE [LARGE SCALE GENOMIC DNA]</scope>
    <source>
        <strain evidence="10">CCUG 62945</strain>
    </source>
</reference>
<dbReference type="RefSeq" id="WP_380187588.1">
    <property type="nucleotide sequence ID" value="NZ_JBHTBQ010000014.1"/>
</dbReference>
<organism evidence="9 10">
    <name type="scientific">Iodobacter arcticus</name>
    <dbReference type="NCBI Taxonomy" id="590593"/>
    <lineage>
        <taxon>Bacteria</taxon>
        <taxon>Pseudomonadati</taxon>
        <taxon>Pseudomonadota</taxon>
        <taxon>Betaproteobacteria</taxon>
        <taxon>Neisseriales</taxon>
        <taxon>Chitinibacteraceae</taxon>
        <taxon>Iodobacter</taxon>
    </lineage>
</organism>
<keyword evidence="5 7" id="KW-1133">Transmembrane helix</keyword>
<keyword evidence="10" id="KW-1185">Reference proteome</keyword>
<evidence type="ECO:0000259" key="8">
    <source>
        <dbReference type="Pfam" id="PF03458"/>
    </source>
</evidence>
<feature type="domain" description="Glycine transporter" evidence="8">
    <location>
        <begin position="6"/>
        <end position="78"/>
    </location>
</feature>
<feature type="transmembrane region" description="Helical" evidence="7">
    <location>
        <begin position="88"/>
        <end position="109"/>
    </location>
</feature>
<accession>A0ABW2QY89</accession>
<evidence type="ECO:0000256" key="6">
    <source>
        <dbReference type="ARBA" id="ARBA00023136"/>
    </source>
</evidence>
<sequence length="207" mass="22384">MLLYTIYLIAITAEAMSGALMGMRRNMDLFGICFIGTVTALGGGTARDVMLGHYPLGWVAHPQYLLFTIGAAVLTALIASHLHHLRRLFLIVDALGLVAFTIIGCNIGMEAGVHPGIAIMAGVVTGVFGGLLRDVLCNQVPMVLSREIYASVSLATGALYLWLHYLKVETGLASMIALLAGFSFRLLAMRLRWQLPVLRGEHIKGFD</sequence>
<evidence type="ECO:0000256" key="7">
    <source>
        <dbReference type="SAM" id="Phobius"/>
    </source>
</evidence>
<evidence type="ECO:0000313" key="9">
    <source>
        <dbReference type="EMBL" id="MFC7419945.1"/>
    </source>
</evidence>
<evidence type="ECO:0000313" key="10">
    <source>
        <dbReference type="Proteomes" id="UP001596473"/>
    </source>
</evidence>
<feature type="transmembrane region" description="Helical" evidence="7">
    <location>
        <begin position="6"/>
        <end position="22"/>
    </location>
</feature>
<feature type="transmembrane region" description="Helical" evidence="7">
    <location>
        <begin position="171"/>
        <end position="188"/>
    </location>
</feature>
<evidence type="ECO:0000256" key="1">
    <source>
        <dbReference type="ARBA" id="ARBA00004651"/>
    </source>
</evidence>
<dbReference type="PANTHER" id="PTHR30506:SF3">
    <property type="entry name" value="UPF0126 INNER MEMBRANE PROTEIN YADS-RELATED"/>
    <property type="match status" value="1"/>
</dbReference>
<evidence type="ECO:0000256" key="2">
    <source>
        <dbReference type="ARBA" id="ARBA00008193"/>
    </source>
</evidence>
<keyword evidence="3" id="KW-1003">Cell membrane</keyword>
<dbReference type="Pfam" id="PF03458">
    <property type="entry name" value="Gly_transporter"/>
    <property type="match status" value="2"/>
</dbReference>
<feature type="transmembrane region" description="Helical" evidence="7">
    <location>
        <begin position="29"/>
        <end position="46"/>
    </location>
</feature>
<keyword evidence="4 7" id="KW-0812">Transmembrane</keyword>
<evidence type="ECO:0000256" key="3">
    <source>
        <dbReference type="ARBA" id="ARBA00022475"/>
    </source>
</evidence>
<keyword evidence="6 7" id="KW-0472">Membrane</keyword>